<feature type="compositionally biased region" description="Basic and acidic residues" evidence="1">
    <location>
        <begin position="332"/>
        <end position="354"/>
    </location>
</feature>
<dbReference type="EMBL" id="CP099426">
    <property type="protein sequence ID" value="USW57338.1"/>
    <property type="molecule type" value="Genomic_DNA"/>
</dbReference>
<feature type="compositionally biased region" description="Polar residues" evidence="1">
    <location>
        <begin position="36"/>
        <end position="51"/>
    </location>
</feature>
<reference evidence="2" key="1">
    <citation type="submission" date="2022-06" db="EMBL/GenBank/DDBJ databases">
        <title>Complete genome sequences of two strains of the flax pathogen Septoria linicola.</title>
        <authorList>
            <person name="Lapalu N."/>
            <person name="Simon A."/>
            <person name="Demenou B."/>
            <person name="Paumier D."/>
            <person name="Guillot M.-P."/>
            <person name="Gout L."/>
            <person name="Valade R."/>
        </authorList>
    </citation>
    <scope>NUCLEOTIDE SEQUENCE</scope>
    <source>
        <strain evidence="2">SE15195</strain>
    </source>
</reference>
<keyword evidence="3" id="KW-1185">Reference proteome</keyword>
<proteinExistence type="predicted"/>
<feature type="compositionally biased region" description="Polar residues" evidence="1">
    <location>
        <begin position="105"/>
        <end position="117"/>
    </location>
</feature>
<protein>
    <submittedName>
        <fullName evidence="2">Uncharacterized protein</fullName>
    </submittedName>
</protein>
<feature type="region of interest" description="Disordered" evidence="1">
    <location>
        <begin position="302"/>
        <end position="360"/>
    </location>
</feature>
<dbReference type="AlphaFoldDB" id="A0A9Q9B1T2"/>
<feature type="compositionally biased region" description="Polar residues" evidence="1">
    <location>
        <begin position="302"/>
        <end position="331"/>
    </location>
</feature>
<accession>A0A9Q9B1T2</accession>
<sequence length="412" mass="44392">MSGQAMMSDDKLGAREPSFRPPGNGLLFQSAGEMLQSGTAVASTEQTSSNGTEHKNRAGSSRGHLETSRGAELVLPGLQEAAFPGGSSTSAAQNLEDPGEDLRNSDSQQVTAAQSPYGSIPSDNLPEADAWSLDVFGDPPPKSATRQSDIVRQQSLRAHHDSRIVAVRNVSSIPYSISGPHLPNPSRDDVYGFGEVRPRTIEIQDMSRETCEEFLAGSGSEIVLSAFRYILEEGEPISHAGSPPIASPSPILSFGLKPTMANGTLNLVSAHNSRENDSMGSVLEANPHGAVAFEVDSKATTLRSGVSPQQDVAQKASEQLLQSATSHGTQETSREEDQNAERQNLEHTSADDPGGRNGPIVERGVRYLWTERPLTRLTLHFLLDGLPRSVMNHFAWDYIKMIFDRIHAVDMG</sequence>
<evidence type="ECO:0000313" key="3">
    <source>
        <dbReference type="Proteomes" id="UP001056384"/>
    </source>
</evidence>
<organism evidence="2 3">
    <name type="scientific">Septoria linicola</name>
    <dbReference type="NCBI Taxonomy" id="215465"/>
    <lineage>
        <taxon>Eukaryota</taxon>
        <taxon>Fungi</taxon>
        <taxon>Dikarya</taxon>
        <taxon>Ascomycota</taxon>
        <taxon>Pezizomycotina</taxon>
        <taxon>Dothideomycetes</taxon>
        <taxon>Dothideomycetidae</taxon>
        <taxon>Mycosphaerellales</taxon>
        <taxon>Mycosphaerellaceae</taxon>
        <taxon>Septoria</taxon>
    </lineage>
</organism>
<name>A0A9Q9B1T2_9PEZI</name>
<evidence type="ECO:0000313" key="2">
    <source>
        <dbReference type="EMBL" id="USW57338.1"/>
    </source>
</evidence>
<dbReference type="Proteomes" id="UP001056384">
    <property type="component" value="Chromosome 9"/>
</dbReference>
<gene>
    <name evidence="2" type="ORF">Slin15195_G106570</name>
</gene>
<feature type="region of interest" description="Disordered" evidence="1">
    <location>
        <begin position="1"/>
        <end position="150"/>
    </location>
</feature>
<evidence type="ECO:0000256" key="1">
    <source>
        <dbReference type="SAM" id="MobiDB-lite"/>
    </source>
</evidence>
<feature type="compositionally biased region" description="Basic and acidic residues" evidence="1">
    <location>
        <begin position="8"/>
        <end position="18"/>
    </location>
</feature>